<accession>A0A1E5HEX2</accession>
<dbReference type="AlphaFoldDB" id="A0A1E5HEX2"/>
<comment type="caution">
    <text evidence="1">The sequence shown here is derived from an EMBL/GenBank/DDBJ whole genome shotgun (WGS) entry which is preliminary data.</text>
</comment>
<reference evidence="2" key="1">
    <citation type="submission" date="2016-09" db="EMBL/GenBank/DDBJ databases">
        <authorList>
            <person name="Gulvik C.A."/>
        </authorList>
    </citation>
    <scope>NUCLEOTIDE SEQUENCE [LARGE SCALE GENOMIC DNA]</scope>
    <source>
        <strain evidence="2">LMG 26676</strain>
    </source>
</reference>
<dbReference type="OrthoDB" id="9880955at2"/>
<organism evidence="1 2">
    <name type="scientific">Enterococcus ureilyticus</name>
    <dbReference type="NCBI Taxonomy" id="1131292"/>
    <lineage>
        <taxon>Bacteria</taxon>
        <taxon>Bacillati</taxon>
        <taxon>Bacillota</taxon>
        <taxon>Bacilli</taxon>
        <taxon>Lactobacillales</taxon>
        <taxon>Enterococcaceae</taxon>
        <taxon>Enterococcus</taxon>
    </lineage>
</organism>
<keyword evidence="2" id="KW-1185">Reference proteome</keyword>
<protein>
    <submittedName>
        <fullName evidence="1">Uncharacterized protein</fullName>
    </submittedName>
</protein>
<dbReference type="RefSeq" id="WP_069638977.1">
    <property type="nucleotide sequence ID" value="NZ_JAFBEZ010000010.1"/>
</dbReference>
<evidence type="ECO:0000313" key="2">
    <source>
        <dbReference type="Proteomes" id="UP000094469"/>
    </source>
</evidence>
<proteinExistence type="predicted"/>
<dbReference type="Proteomes" id="UP000094469">
    <property type="component" value="Unassembled WGS sequence"/>
</dbReference>
<evidence type="ECO:0000313" key="1">
    <source>
        <dbReference type="EMBL" id="OEG23502.1"/>
    </source>
</evidence>
<name>A0A1E5HEX2_9ENTE</name>
<sequence>MGEARNRKITELYTKNFYGNFVINLILKGKPIIQILPDGVVSNFSRKTIFVPWSEILTIFDENVSIPGSLSSQYIIGITVSNKYAKLNYKNALPIKKIIRQSKPFRFSDGISGTKGNIKLNHDFSNEKVVLYINRKQLRNKGKDLFSILKSNLEVIKTGYTYK</sequence>
<dbReference type="EMBL" id="MIKC01000003">
    <property type="protein sequence ID" value="OEG23502.1"/>
    <property type="molecule type" value="Genomic_DNA"/>
</dbReference>
<dbReference type="STRING" id="1131292.BCR24_10715"/>
<gene>
    <name evidence="1" type="ORF">BCR24_10715</name>
</gene>